<dbReference type="Proteomes" id="UP000821845">
    <property type="component" value="Chromosome 10"/>
</dbReference>
<name>A0ACB7T855_HYAAI</name>
<evidence type="ECO:0000313" key="2">
    <source>
        <dbReference type="Proteomes" id="UP000821845"/>
    </source>
</evidence>
<dbReference type="EMBL" id="CM023490">
    <property type="protein sequence ID" value="KAH6942169.1"/>
    <property type="molecule type" value="Genomic_DNA"/>
</dbReference>
<protein>
    <submittedName>
        <fullName evidence="1">Uncharacterized protein</fullName>
    </submittedName>
</protein>
<gene>
    <name evidence="1" type="ORF">HPB50_001692</name>
</gene>
<keyword evidence="2" id="KW-1185">Reference proteome</keyword>
<organism evidence="1 2">
    <name type="scientific">Hyalomma asiaticum</name>
    <name type="common">Tick</name>
    <dbReference type="NCBI Taxonomy" id="266040"/>
    <lineage>
        <taxon>Eukaryota</taxon>
        <taxon>Metazoa</taxon>
        <taxon>Ecdysozoa</taxon>
        <taxon>Arthropoda</taxon>
        <taxon>Chelicerata</taxon>
        <taxon>Arachnida</taxon>
        <taxon>Acari</taxon>
        <taxon>Parasitiformes</taxon>
        <taxon>Ixodida</taxon>
        <taxon>Ixodoidea</taxon>
        <taxon>Ixodidae</taxon>
        <taxon>Hyalomminae</taxon>
        <taxon>Hyalomma</taxon>
    </lineage>
</organism>
<reference evidence="1" key="1">
    <citation type="submission" date="2020-05" db="EMBL/GenBank/DDBJ databases">
        <title>Large-scale comparative analyses of tick genomes elucidate their genetic diversity and vector capacities.</title>
        <authorList>
            <person name="Jia N."/>
            <person name="Wang J."/>
            <person name="Shi W."/>
            <person name="Du L."/>
            <person name="Sun Y."/>
            <person name="Zhan W."/>
            <person name="Jiang J."/>
            <person name="Wang Q."/>
            <person name="Zhang B."/>
            <person name="Ji P."/>
            <person name="Sakyi L.B."/>
            <person name="Cui X."/>
            <person name="Yuan T."/>
            <person name="Jiang B."/>
            <person name="Yang W."/>
            <person name="Lam T.T.-Y."/>
            <person name="Chang Q."/>
            <person name="Ding S."/>
            <person name="Wang X."/>
            <person name="Zhu J."/>
            <person name="Ruan X."/>
            <person name="Zhao L."/>
            <person name="Wei J."/>
            <person name="Que T."/>
            <person name="Du C."/>
            <person name="Cheng J."/>
            <person name="Dai P."/>
            <person name="Han X."/>
            <person name="Huang E."/>
            <person name="Gao Y."/>
            <person name="Liu J."/>
            <person name="Shao H."/>
            <person name="Ye R."/>
            <person name="Li L."/>
            <person name="Wei W."/>
            <person name="Wang X."/>
            <person name="Wang C."/>
            <person name="Yang T."/>
            <person name="Huo Q."/>
            <person name="Li W."/>
            <person name="Guo W."/>
            <person name="Chen H."/>
            <person name="Zhou L."/>
            <person name="Ni X."/>
            <person name="Tian J."/>
            <person name="Zhou Y."/>
            <person name="Sheng Y."/>
            <person name="Liu T."/>
            <person name="Pan Y."/>
            <person name="Xia L."/>
            <person name="Li J."/>
            <person name="Zhao F."/>
            <person name="Cao W."/>
        </authorList>
    </citation>
    <scope>NUCLEOTIDE SEQUENCE</scope>
    <source>
        <strain evidence="1">Hyas-2018</strain>
    </source>
</reference>
<sequence>MAWFEKYLPNVYWIFAVRRHKEVLEFFSGHVCQVITVSDREINVPSDGYTSCHLRRVYTAADYSRLLQRKPDIASYPKNARVTFAIDDSGPHFCFQSVGVFGDTIIQTFRVLNNTVVEECNHGETDSVLLSKRASLLLTRSKVAPLSSSYAYVISGPTPIGFLSRKSEPLRPSFSSTWMSFFAICLILVPMAATFLFLVHARARRHQERTSVLAWTTFFIATYMYRSTAAPTKSTSAVVRIIIGAWMLAIFFLVQFIQTDITASKSVPAYSPEIRHVTQLTARLDEGTVLPCIRYVIKNIAEDSKDLLPHMKSIHAANQKCFSGCLVSNISTECFPKARAGTHVLIHYLRAFLGDTNFPYGLVRGDDYFLTNIPIFPVHRRFPLRHQYRRLMLALEESGILQWQISAVAPQDFRSSSVPFDMPFTDYVFVYAVACSFSLLAFFVEILFASNPRAQFSPLALDVLEALTDLSTPAAVVGFKADAAFLGLYVKNTTKPVTFWSCTEKGQKGRCTAELTKYVAQDDAHFSRDGFVLVPSQYPPSAPLSRREMAWFEKYLPNVHWIFAVRRHEEVLEFFSGHVCQVITVSDSEINVPSDGYTSCHLRRVYTAADYSRLLQRKPEIGSYPKHARVTFANEDTKPHFCFKSVGHFGDIIIQAMRDLNNTVVEECNYGETDSLLLSRRASFIFIPSKAVPPHSCYAYVMAPPAPIGFLSRKGEPLRPSFASTWMSFFTISLVLVPVAATFLLLIHVSARQNQERTGVLAWTTFFIATYMCRSTTEPTKSTSAVVRITIVAWMFAIFFLGQFIQTDITASKSVPAFSPEIRHATELTSRLDEGTVLPCMHFIIEEIVEKSMAYLRHMKSIHAANRKCFSGCLASNISTECFSKARAGTHVLIHYLRPFFGDTNLPKGLVIGEDHLMTNLAWFPAHRRCPLR</sequence>
<accession>A0ACB7T855</accession>
<proteinExistence type="predicted"/>
<comment type="caution">
    <text evidence="1">The sequence shown here is derived from an EMBL/GenBank/DDBJ whole genome shotgun (WGS) entry which is preliminary data.</text>
</comment>
<evidence type="ECO:0000313" key="1">
    <source>
        <dbReference type="EMBL" id="KAH6942169.1"/>
    </source>
</evidence>